<evidence type="ECO:0000256" key="3">
    <source>
        <dbReference type="ARBA" id="ARBA00023274"/>
    </source>
</evidence>
<evidence type="ECO:0000313" key="5">
    <source>
        <dbReference type="Proteomes" id="UP001479436"/>
    </source>
</evidence>
<evidence type="ECO:0000313" key="4">
    <source>
        <dbReference type="EMBL" id="KAK9709432.1"/>
    </source>
</evidence>
<name>A0ABR2VY41_9FUNG</name>
<evidence type="ECO:0000256" key="2">
    <source>
        <dbReference type="ARBA" id="ARBA00022980"/>
    </source>
</evidence>
<sequence length="92" mass="10035">MNPEIKIPLSQVYQGEIIRYLLSLSHPSGLKMSVAARPVINVYSEAGNGSVATVTLPAVFKAPIRPDVVSFVHYVCLCLCKEAEHLLLTTPQ</sequence>
<protein>
    <submittedName>
        <fullName evidence="4">60S ribosomal protein L4</fullName>
    </submittedName>
</protein>
<feature type="non-terminal residue" evidence="4">
    <location>
        <position position="92"/>
    </location>
</feature>
<reference evidence="4 5" key="1">
    <citation type="submission" date="2023-04" db="EMBL/GenBank/DDBJ databases">
        <title>Genome of Basidiobolus ranarum AG-B5.</title>
        <authorList>
            <person name="Stajich J.E."/>
            <person name="Carter-House D."/>
            <person name="Gryganskyi A."/>
        </authorList>
    </citation>
    <scope>NUCLEOTIDE SEQUENCE [LARGE SCALE GENOMIC DNA]</scope>
    <source>
        <strain evidence="4 5">AG-B5</strain>
    </source>
</reference>
<dbReference type="Proteomes" id="UP001479436">
    <property type="component" value="Unassembled WGS sequence"/>
</dbReference>
<keyword evidence="3" id="KW-0687">Ribonucleoprotein</keyword>
<comment type="similarity">
    <text evidence="1">Belongs to the universal ribosomal protein uL4 family.</text>
</comment>
<dbReference type="EMBL" id="JASJQH010007411">
    <property type="protein sequence ID" value="KAK9709432.1"/>
    <property type="molecule type" value="Genomic_DNA"/>
</dbReference>
<dbReference type="Gene3D" id="3.40.1370.10">
    <property type="match status" value="1"/>
</dbReference>
<dbReference type="GO" id="GO:0005840">
    <property type="term" value="C:ribosome"/>
    <property type="evidence" value="ECO:0007669"/>
    <property type="project" value="UniProtKB-KW"/>
</dbReference>
<keyword evidence="5" id="KW-1185">Reference proteome</keyword>
<accession>A0ABR2VY41</accession>
<dbReference type="InterPro" id="IPR023574">
    <property type="entry name" value="Ribosomal_uL4_dom_sf"/>
</dbReference>
<evidence type="ECO:0000256" key="1">
    <source>
        <dbReference type="ARBA" id="ARBA00010528"/>
    </source>
</evidence>
<organism evidence="4 5">
    <name type="scientific">Basidiobolus ranarum</name>
    <dbReference type="NCBI Taxonomy" id="34480"/>
    <lineage>
        <taxon>Eukaryota</taxon>
        <taxon>Fungi</taxon>
        <taxon>Fungi incertae sedis</taxon>
        <taxon>Zoopagomycota</taxon>
        <taxon>Entomophthoromycotina</taxon>
        <taxon>Basidiobolomycetes</taxon>
        <taxon>Basidiobolales</taxon>
        <taxon>Basidiobolaceae</taxon>
        <taxon>Basidiobolus</taxon>
    </lineage>
</organism>
<keyword evidence="2 4" id="KW-0689">Ribosomal protein</keyword>
<gene>
    <name evidence="4" type="primary">RPL4</name>
    <name evidence="4" type="ORF">K7432_009059</name>
</gene>
<proteinExistence type="inferred from homology"/>
<comment type="caution">
    <text evidence="4">The sequence shown here is derived from an EMBL/GenBank/DDBJ whole genome shotgun (WGS) entry which is preliminary data.</text>
</comment>